<feature type="transmembrane region" description="Helical" evidence="6">
    <location>
        <begin position="12"/>
        <end position="39"/>
    </location>
</feature>
<dbReference type="CDD" id="cd03155">
    <property type="entry name" value="CD151_like_LEL"/>
    <property type="match status" value="1"/>
</dbReference>
<reference evidence="7" key="1">
    <citation type="submission" date="2025-05" db="UniProtKB">
        <authorList>
            <consortium name="RefSeq"/>
        </authorList>
    </citation>
    <scope>NUCLEOTIDE SEQUENCE [LARGE SCALE GENOMIC DNA]</scope>
</reference>
<evidence type="ECO:0000313" key="8">
    <source>
        <dbReference type="RefSeq" id="XP_065646619.1"/>
    </source>
</evidence>
<feature type="transmembrane region" description="Helical" evidence="6">
    <location>
        <begin position="220"/>
        <end position="245"/>
    </location>
</feature>
<feature type="transmembrane region" description="Helical" evidence="6">
    <location>
        <begin position="86"/>
        <end position="110"/>
    </location>
</feature>
<comment type="subcellular location">
    <subcellularLocation>
        <location evidence="1 6">Membrane</location>
        <topology evidence="1 6">Multi-pass membrane protein</topology>
    </subcellularLocation>
</comment>
<proteinExistence type="inferred from homology"/>
<accession>A0ABM4BCF2</accession>
<dbReference type="PANTHER" id="PTHR19282">
    <property type="entry name" value="TETRASPANIN"/>
    <property type="match status" value="1"/>
</dbReference>
<protein>
    <recommendedName>
        <fullName evidence="6">Tetraspanin</fullName>
    </recommendedName>
</protein>
<evidence type="ECO:0000256" key="2">
    <source>
        <dbReference type="ARBA" id="ARBA00006840"/>
    </source>
</evidence>
<comment type="similarity">
    <text evidence="2 6">Belongs to the tetraspanin (TM4SF) family.</text>
</comment>
<dbReference type="InterPro" id="IPR000301">
    <property type="entry name" value="Tetraspanin_animals"/>
</dbReference>
<keyword evidence="5 6" id="KW-0472">Membrane</keyword>
<dbReference type="Proteomes" id="UP001652625">
    <property type="component" value="Chromosome 02"/>
</dbReference>
<keyword evidence="7" id="KW-1185">Reference proteome</keyword>
<dbReference type="Gene3D" id="1.10.1450.10">
    <property type="entry name" value="Tetraspanin"/>
    <property type="match status" value="1"/>
</dbReference>
<evidence type="ECO:0000256" key="5">
    <source>
        <dbReference type="ARBA" id="ARBA00023136"/>
    </source>
</evidence>
<evidence type="ECO:0000256" key="4">
    <source>
        <dbReference type="ARBA" id="ARBA00022989"/>
    </source>
</evidence>
<reference evidence="8" key="2">
    <citation type="submission" date="2025-08" db="UniProtKB">
        <authorList>
            <consortium name="RefSeq"/>
        </authorList>
    </citation>
    <scope>IDENTIFICATION</scope>
</reference>
<dbReference type="RefSeq" id="XP_065646619.1">
    <property type="nucleotide sequence ID" value="XM_065790547.1"/>
</dbReference>
<dbReference type="SUPFAM" id="SSF48652">
    <property type="entry name" value="Tetraspanin"/>
    <property type="match status" value="1"/>
</dbReference>
<dbReference type="PRINTS" id="PR00259">
    <property type="entry name" value="TMFOUR"/>
</dbReference>
<evidence type="ECO:0000256" key="1">
    <source>
        <dbReference type="ARBA" id="ARBA00004141"/>
    </source>
</evidence>
<keyword evidence="3 6" id="KW-0812">Transmembrane</keyword>
<name>A0ABM4BCF2_HYDVU</name>
<evidence type="ECO:0000313" key="7">
    <source>
        <dbReference type="Proteomes" id="UP001652625"/>
    </source>
</evidence>
<sequence>MGKRACISLSCVKTWFMVFAAILWLCAAGIFGVGIWTLIAKNEYETLLGSVTYVTTVGLMIAGGLFAMFVCIFGIFGAIRESRFMVLGFFLMITIVCLIELVGGIMAYVYKGEVQNQVKRSLNVTIATNYGLPGNEKKTKAIDRLQINYKCCGDVDYKSWERSSWAKKNESNILVPDSCCITPSENCGRRVHPSNIWRNDLEDKTLGCFSALESYLLNHLFIIAAVSVASGMAQVICIVLSMWLYRLIVEFR</sequence>
<dbReference type="InterPro" id="IPR018499">
    <property type="entry name" value="Tetraspanin/Peripherin"/>
</dbReference>
<gene>
    <name evidence="8" type="primary">LOC100197591</name>
</gene>
<keyword evidence="4 6" id="KW-1133">Transmembrane helix</keyword>
<evidence type="ECO:0000256" key="6">
    <source>
        <dbReference type="RuleBase" id="RU361218"/>
    </source>
</evidence>
<dbReference type="PIRSF" id="PIRSF002419">
    <property type="entry name" value="Tetraspanin"/>
    <property type="match status" value="1"/>
</dbReference>
<evidence type="ECO:0000256" key="3">
    <source>
        <dbReference type="ARBA" id="ARBA00022692"/>
    </source>
</evidence>
<dbReference type="GeneID" id="100197591"/>
<dbReference type="Pfam" id="PF00335">
    <property type="entry name" value="Tetraspanin"/>
    <property type="match status" value="1"/>
</dbReference>
<dbReference type="InterPro" id="IPR008952">
    <property type="entry name" value="Tetraspanin_EC2_sf"/>
</dbReference>
<organism evidence="7 8">
    <name type="scientific">Hydra vulgaris</name>
    <name type="common">Hydra</name>
    <name type="synonym">Hydra attenuata</name>
    <dbReference type="NCBI Taxonomy" id="6087"/>
    <lineage>
        <taxon>Eukaryota</taxon>
        <taxon>Metazoa</taxon>
        <taxon>Cnidaria</taxon>
        <taxon>Hydrozoa</taxon>
        <taxon>Hydroidolina</taxon>
        <taxon>Anthoathecata</taxon>
        <taxon>Aplanulata</taxon>
        <taxon>Hydridae</taxon>
        <taxon>Hydra</taxon>
    </lineage>
</organism>
<feature type="transmembrane region" description="Helical" evidence="6">
    <location>
        <begin position="51"/>
        <end position="79"/>
    </location>
</feature>
<dbReference type="PANTHER" id="PTHR19282:SF544">
    <property type="entry name" value="TETRASPANIN"/>
    <property type="match status" value="1"/>
</dbReference>